<name>A0ABW7NE01_9BACT</name>
<evidence type="ECO:0000313" key="2">
    <source>
        <dbReference type="Proteomes" id="UP001610063"/>
    </source>
</evidence>
<evidence type="ECO:0008006" key="3">
    <source>
        <dbReference type="Google" id="ProtNLM"/>
    </source>
</evidence>
<proteinExistence type="predicted"/>
<keyword evidence="2" id="KW-1185">Reference proteome</keyword>
<accession>A0ABW7NE01</accession>
<dbReference type="Proteomes" id="UP001610063">
    <property type="component" value="Unassembled WGS sequence"/>
</dbReference>
<dbReference type="EMBL" id="JBIPKE010000020">
    <property type="protein sequence ID" value="MFH6985785.1"/>
    <property type="molecule type" value="Genomic_DNA"/>
</dbReference>
<dbReference type="RefSeq" id="WP_395419192.1">
    <property type="nucleotide sequence ID" value="NZ_JBIPKE010000020.1"/>
</dbReference>
<organism evidence="1 2">
    <name type="scientific">Marinoscillum luteum</name>
    <dbReference type="NCBI Taxonomy" id="861051"/>
    <lineage>
        <taxon>Bacteria</taxon>
        <taxon>Pseudomonadati</taxon>
        <taxon>Bacteroidota</taxon>
        <taxon>Cytophagia</taxon>
        <taxon>Cytophagales</taxon>
        <taxon>Reichenbachiellaceae</taxon>
        <taxon>Marinoscillum</taxon>
    </lineage>
</organism>
<reference evidence="1 2" key="1">
    <citation type="journal article" date="2013" name="Int. J. Syst. Evol. Microbiol.">
        <title>Marinoscillum luteum sp. nov., isolated from marine sediment.</title>
        <authorList>
            <person name="Cha I.T."/>
            <person name="Park S.J."/>
            <person name="Kim S.J."/>
            <person name="Kim J.G."/>
            <person name="Jung M.Y."/>
            <person name="Shin K.S."/>
            <person name="Kwon K.K."/>
            <person name="Yang S.H."/>
            <person name="Seo Y.S."/>
            <person name="Rhee S.K."/>
        </authorList>
    </citation>
    <scope>NUCLEOTIDE SEQUENCE [LARGE SCALE GENOMIC DNA]</scope>
    <source>
        <strain evidence="1 2">KCTC 23939</strain>
    </source>
</reference>
<sequence>MTKNEIIIKVIAIDGGDDTIQFQLYVSNGTCSSTIEVYGYSDLVTDFGKELTEFPVDINHKVIFEHGEKDRNWACFVSLTAKCIEPNGKSILDIEMINYGDQTVKHSSAFTMIVEPASINNLGTQLANWNPKNNSELSWPNV</sequence>
<protein>
    <recommendedName>
        <fullName evidence="3">PLAT domain-containing protein</fullName>
    </recommendedName>
</protein>
<comment type="caution">
    <text evidence="1">The sequence shown here is derived from an EMBL/GenBank/DDBJ whole genome shotgun (WGS) entry which is preliminary data.</text>
</comment>
<gene>
    <name evidence="1" type="ORF">ACHKAR_20190</name>
</gene>
<evidence type="ECO:0000313" key="1">
    <source>
        <dbReference type="EMBL" id="MFH6985785.1"/>
    </source>
</evidence>